<feature type="region of interest" description="Disordered" evidence="1">
    <location>
        <begin position="439"/>
        <end position="466"/>
    </location>
</feature>
<evidence type="ECO:0000259" key="2">
    <source>
        <dbReference type="Pfam" id="PF13961"/>
    </source>
</evidence>
<sequence>MEAIWLHRFPVDDNSTIKLVVDVWFYYSTCSSPVPTCREPEKANYLPMESEVIAEVFQTKAFVQESYLTGEDLWDVVIGKENSQEKDAKALEVIKSSCGFDLRQRIDINEFKSAQTAWNQLYSHFVCTRPPVNPPPVLEDDNYENWSKSMQEYLESLGLWDVVDKEIHEHSKIWEQKNAKALHHIQISCGQNTLHQILDLNSAKAAWEKLASIQRVDPYLPLYHDLKKAGNPMIRQLLESKTVPDELRRCITPYRQTIFHIATMQQQKNVVKDLVKKLTPEDLKQKDDMDDTALLLAARVGNEKIARYIIESCPELVTIGNAVGDIPLVVAAHFGHKSTVRYLYSVTPEEHLNPDHPRYDPRHPHGTRLLVSCINDEFFDIALDLAKRFPKLASGREKSGVEALQKLASKPLAFQSGKERVFWKQWIYSCMPVELPHAASKASRGDPETGHEGQTTNQDMIARESN</sequence>
<dbReference type="Proteomes" id="UP001370490">
    <property type="component" value="Unassembled WGS sequence"/>
</dbReference>
<dbReference type="SMART" id="SM00248">
    <property type="entry name" value="ANK"/>
    <property type="match status" value="3"/>
</dbReference>
<accession>A0AAN8ZQY6</accession>
<dbReference type="InterPro" id="IPR036770">
    <property type="entry name" value="Ankyrin_rpt-contain_sf"/>
</dbReference>
<dbReference type="Pfam" id="PF13961">
    <property type="entry name" value="DUF4219"/>
    <property type="match status" value="1"/>
</dbReference>
<name>A0AAN8ZQY6_9MAGN</name>
<organism evidence="3 4">
    <name type="scientific">Dillenia turbinata</name>
    <dbReference type="NCBI Taxonomy" id="194707"/>
    <lineage>
        <taxon>Eukaryota</taxon>
        <taxon>Viridiplantae</taxon>
        <taxon>Streptophyta</taxon>
        <taxon>Embryophyta</taxon>
        <taxon>Tracheophyta</taxon>
        <taxon>Spermatophyta</taxon>
        <taxon>Magnoliopsida</taxon>
        <taxon>eudicotyledons</taxon>
        <taxon>Gunneridae</taxon>
        <taxon>Pentapetalae</taxon>
        <taxon>Dilleniales</taxon>
        <taxon>Dilleniaceae</taxon>
        <taxon>Dillenia</taxon>
    </lineage>
</organism>
<dbReference type="PANTHER" id="PTHR24121">
    <property type="entry name" value="NO MECHANORECEPTOR POTENTIAL C, ISOFORM D-RELATED"/>
    <property type="match status" value="1"/>
</dbReference>
<reference evidence="3 4" key="1">
    <citation type="submission" date="2023-12" db="EMBL/GenBank/DDBJ databases">
        <title>A high-quality genome assembly for Dillenia turbinata (Dilleniales).</title>
        <authorList>
            <person name="Chanderbali A."/>
        </authorList>
    </citation>
    <scope>NUCLEOTIDE SEQUENCE [LARGE SCALE GENOMIC DNA]</scope>
    <source>
        <strain evidence="3">LSX21</strain>
        <tissue evidence="3">Leaf</tissue>
    </source>
</reference>
<dbReference type="SUPFAM" id="SSF48403">
    <property type="entry name" value="Ankyrin repeat"/>
    <property type="match status" value="1"/>
</dbReference>
<keyword evidence="4" id="KW-1185">Reference proteome</keyword>
<comment type="caution">
    <text evidence="3">The sequence shown here is derived from an EMBL/GenBank/DDBJ whole genome shotgun (WGS) entry which is preliminary data.</text>
</comment>
<feature type="domain" description="DUF4219" evidence="2">
    <location>
        <begin position="141"/>
        <end position="163"/>
    </location>
</feature>
<evidence type="ECO:0000313" key="4">
    <source>
        <dbReference type="Proteomes" id="UP001370490"/>
    </source>
</evidence>
<dbReference type="InterPro" id="IPR025314">
    <property type="entry name" value="DUF4219"/>
</dbReference>
<dbReference type="Pfam" id="PF12796">
    <property type="entry name" value="Ank_2"/>
    <property type="match status" value="1"/>
</dbReference>
<dbReference type="Gene3D" id="1.25.40.20">
    <property type="entry name" value="Ankyrin repeat-containing domain"/>
    <property type="match status" value="1"/>
</dbReference>
<dbReference type="AlphaFoldDB" id="A0AAN8ZQY6"/>
<dbReference type="EMBL" id="JBAMMX010000003">
    <property type="protein sequence ID" value="KAK6943518.1"/>
    <property type="molecule type" value="Genomic_DNA"/>
</dbReference>
<evidence type="ECO:0000313" key="3">
    <source>
        <dbReference type="EMBL" id="KAK6943518.1"/>
    </source>
</evidence>
<evidence type="ECO:0000256" key="1">
    <source>
        <dbReference type="SAM" id="MobiDB-lite"/>
    </source>
</evidence>
<dbReference type="InterPro" id="IPR002110">
    <property type="entry name" value="Ankyrin_rpt"/>
</dbReference>
<proteinExistence type="predicted"/>
<gene>
    <name evidence="3" type="ORF">RJ641_024620</name>
</gene>
<protein>
    <submittedName>
        <fullName evidence="3">Ankyrin repeat</fullName>
    </submittedName>
</protein>
<dbReference type="PANTHER" id="PTHR24121:SF16">
    <property type="entry name" value="NON-SPECIFIC SERINE_THREONINE PROTEIN KINASE"/>
    <property type="match status" value="1"/>
</dbReference>